<organism evidence="1 2">
    <name type="scientific">Kaistella daneshvariae</name>
    <dbReference type="NCBI Taxonomy" id="2487074"/>
    <lineage>
        <taxon>Bacteria</taxon>
        <taxon>Pseudomonadati</taxon>
        <taxon>Bacteroidota</taxon>
        <taxon>Flavobacteriia</taxon>
        <taxon>Flavobacteriales</taxon>
        <taxon>Weeksellaceae</taxon>
        <taxon>Chryseobacterium group</taxon>
        <taxon>Kaistella</taxon>
    </lineage>
</organism>
<dbReference type="Proteomes" id="UP000270224">
    <property type="component" value="Unassembled WGS sequence"/>
</dbReference>
<dbReference type="EMBL" id="RJUG01000001">
    <property type="protein sequence ID" value="ROI10759.1"/>
    <property type="molecule type" value="Genomic_DNA"/>
</dbReference>
<proteinExistence type="predicted"/>
<name>A0A3N0X3E4_9FLAO</name>
<dbReference type="AlphaFoldDB" id="A0A3N0X3E4"/>
<accession>A0A3N0X3E4</accession>
<comment type="caution">
    <text evidence="1">The sequence shown here is derived from an EMBL/GenBank/DDBJ whole genome shotgun (WGS) entry which is preliminary data.</text>
</comment>
<gene>
    <name evidence="1" type="ORF">EGI11_02380</name>
</gene>
<sequence>MVFDQNRSKIKTVKGALTLIYDLWWNRCFVVKKCKWNVEFVFFINLQKEVCFKLKRTGIAHQMVLMNLKT</sequence>
<protein>
    <submittedName>
        <fullName evidence="1">Uncharacterized protein</fullName>
    </submittedName>
</protein>
<reference evidence="2" key="2">
    <citation type="submission" date="2018-11" db="EMBL/GenBank/DDBJ databases">
        <title>Proposal to divide the Flavobacteriaceae and reorganize its genera based on Amino Acid Identity values calculated from whole genome sequences.</title>
        <authorList>
            <person name="Nicholson A.C."/>
            <person name="Gulvik C.A."/>
            <person name="Whitney A.M."/>
            <person name="Humrighouse B.W."/>
            <person name="Bell M."/>
            <person name="Holmens B."/>
            <person name="Steigerwalt A."/>
            <person name="Villarma A."/>
            <person name="Sheth M."/>
            <person name="Batra D."/>
            <person name="Pryor J."/>
            <person name="Bernardet J.-F."/>
            <person name="Hugo C."/>
            <person name="Kampfer P."/>
            <person name="Newman J."/>
            <person name="Mcquiston J.R."/>
        </authorList>
    </citation>
    <scope>NUCLEOTIDE SEQUENCE [LARGE SCALE GENOMIC DNA]</scope>
    <source>
        <strain evidence="2">H3056</strain>
    </source>
</reference>
<reference evidence="2" key="1">
    <citation type="submission" date="2018-11" db="EMBL/GenBank/DDBJ databases">
        <title>Proposal to divide the Flavobacteriaceae and reorganize its genera based on Amino Acid Identity values calculated from whole genome sequences.</title>
        <authorList>
            <person name="Nicholson A.C."/>
            <person name="Gulvik C.A."/>
            <person name="Whitney A.M."/>
            <person name="Humrighouse B.W."/>
            <person name="Bell M."/>
            <person name="Holmes B."/>
            <person name="Steigerwalt A."/>
            <person name="Villarma A."/>
            <person name="Sheth M."/>
            <person name="Batra D."/>
            <person name="Pryor J."/>
            <person name="Bernardet J.-F."/>
            <person name="Hugo C."/>
            <person name="Kampfer P."/>
            <person name="Newman J."/>
            <person name="Mcquiston J.R."/>
        </authorList>
    </citation>
    <scope>NUCLEOTIDE SEQUENCE [LARGE SCALE GENOMIC DNA]</scope>
    <source>
        <strain evidence="2">H3056</strain>
    </source>
</reference>
<evidence type="ECO:0000313" key="1">
    <source>
        <dbReference type="EMBL" id="ROI10759.1"/>
    </source>
</evidence>
<evidence type="ECO:0000313" key="2">
    <source>
        <dbReference type="Proteomes" id="UP000270224"/>
    </source>
</evidence>